<dbReference type="OrthoDB" id="5111289at2"/>
<reference evidence="2 3" key="1">
    <citation type="submission" date="2018-10" db="EMBL/GenBank/DDBJ databases">
        <title>Aeromicrobium sp. 9W16Y-2 whole genome shotgun sequence.</title>
        <authorList>
            <person name="Li F."/>
        </authorList>
    </citation>
    <scope>NUCLEOTIDE SEQUENCE [LARGE SCALE GENOMIC DNA]</scope>
    <source>
        <strain evidence="2 3">9W16Y-2</strain>
    </source>
</reference>
<organism evidence="2 3">
    <name type="scientific">Aeromicrobium phragmitis</name>
    <dbReference type="NCBI Taxonomy" id="2478914"/>
    <lineage>
        <taxon>Bacteria</taxon>
        <taxon>Bacillati</taxon>
        <taxon>Actinomycetota</taxon>
        <taxon>Actinomycetes</taxon>
        <taxon>Propionibacteriales</taxon>
        <taxon>Nocardioidaceae</taxon>
        <taxon>Aeromicrobium</taxon>
    </lineage>
</organism>
<comment type="caution">
    <text evidence="2">The sequence shown here is derived from an EMBL/GenBank/DDBJ whole genome shotgun (WGS) entry which is preliminary data.</text>
</comment>
<proteinExistence type="predicted"/>
<dbReference type="Pfam" id="PF22768">
    <property type="entry name" value="SPP1_Dit"/>
    <property type="match status" value="1"/>
</dbReference>
<dbReference type="AlphaFoldDB" id="A0A3L8PJH7"/>
<evidence type="ECO:0000313" key="2">
    <source>
        <dbReference type="EMBL" id="RLV54843.1"/>
    </source>
</evidence>
<dbReference type="EMBL" id="RDBF01000013">
    <property type="protein sequence ID" value="RLV54843.1"/>
    <property type="molecule type" value="Genomic_DNA"/>
</dbReference>
<dbReference type="RefSeq" id="WP_121795339.1">
    <property type="nucleotide sequence ID" value="NZ_RDBF01000013.1"/>
</dbReference>
<feature type="domain" description="Siphovirus-type tail component C-terminal" evidence="1">
    <location>
        <begin position="193"/>
        <end position="270"/>
    </location>
</feature>
<evidence type="ECO:0000313" key="3">
    <source>
        <dbReference type="Proteomes" id="UP000282515"/>
    </source>
</evidence>
<gene>
    <name evidence="2" type="ORF">D9V41_14735</name>
</gene>
<accession>A0A3L8PJH7</accession>
<sequence length="294" mass="31889">MKEPGRPTRVLIDGWDLNQWDADRGVAWRFRTIKGWRPGTAMRVRQVARENAHGSYAQRGYRDGRMITIRGDIIGHTPAQVSDALDHLSALLADGGFGEFRFDDARSDNKTATVQLFALDDGEWNNTPICSYQMQLWAPGPYRYGETSTATTRFPSIPDGVGLIYPLYSPNGVLDYGNTANISDGLATVTNAGNAPSTPVFEVTGPTPASGFVIVDTDTGDWVRFLSAVPPGAVLRINSADGSALINDVADRSGDLLVDRWPTIEPGATKTFSFQPLAETSDALLSVSATATYW</sequence>
<dbReference type="Proteomes" id="UP000282515">
    <property type="component" value="Unassembled WGS sequence"/>
</dbReference>
<keyword evidence="3" id="KW-1185">Reference proteome</keyword>
<dbReference type="Gene3D" id="2.60.120.860">
    <property type="match status" value="1"/>
</dbReference>
<dbReference type="InterPro" id="IPR054738">
    <property type="entry name" value="Siphovirus-type_tail_C"/>
</dbReference>
<protein>
    <recommendedName>
        <fullName evidence="1">Siphovirus-type tail component C-terminal domain-containing protein</fullName>
    </recommendedName>
</protein>
<evidence type="ECO:0000259" key="1">
    <source>
        <dbReference type="Pfam" id="PF22768"/>
    </source>
</evidence>
<name>A0A3L8PJH7_9ACTN</name>